<evidence type="ECO:0000313" key="2">
    <source>
        <dbReference type="Proteomes" id="UP001289374"/>
    </source>
</evidence>
<organism evidence="1 2">
    <name type="scientific">Sesamum angolense</name>
    <dbReference type="NCBI Taxonomy" id="2727404"/>
    <lineage>
        <taxon>Eukaryota</taxon>
        <taxon>Viridiplantae</taxon>
        <taxon>Streptophyta</taxon>
        <taxon>Embryophyta</taxon>
        <taxon>Tracheophyta</taxon>
        <taxon>Spermatophyta</taxon>
        <taxon>Magnoliopsida</taxon>
        <taxon>eudicotyledons</taxon>
        <taxon>Gunneridae</taxon>
        <taxon>Pentapetalae</taxon>
        <taxon>asterids</taxon>
        <taxon>lamiids</taxon>
        <taxon>Lamiales</taxon>
        <taxon>Pedaliaceae</taxon>
        <taxon>Sesamum</taxon>
    </lineage>
</organism>
<dbReference type="GO" id="GO:0010104">
    <property type="term" value="P:regulation of ethylene-activated signaling pathway"/>
    <property type="evidence" value="ECO:0007669"/>
    <property type="project" value="TreeGrafter"/>
</dbReference>
<protein>
    <submittedName>
        <fullName evidence="1">Protein RTE1</fullName>
    </submittedName>
</protein>
<dbReference type="PANTHER" id="PTHR20921">
    <property type="entry name" value="TRANSMEMBRANE PROTEIN 222"/>
    <property type="match status" value="1"/>
</dbReference>
<evidence type="ECO:0000313" key="1">
    <source>
        <dbReference type="EMBL" id="KAK4402269.1"/>
    </source>
</evidence>
<dbReference type="GO" id="GO:0005794">
    <property type="term" value="C:Golgi apparatus"/>
    <property type="evidence" value="ECO:0007669"/>
    <property type="project" value="TreeGrafter"/>
</dbReference>
<reference evidence="1" key="2">
    <citation type="journal article" date="2024" name="Plant">
        <title>Genomic evolution and insights into agronomic trait innovations of Sesamum species.</title>
        <authorList>
            <person name="Miao H."/>
            <person name="Wang L."/>
            <person name="Qu L."/>
            <person name="Liu H."/>
            <person name="Sun Y."/>
            <person name="Le M."/>
            <person name="Wang Q."/>
            <person name="Wei S."/>
            <person name="Zheng Y."/>
            <person name="Lin W."/>
            <person name="Duan Y."/>
            <person name="Cao H."/>
            <person name="Xiong S."/>
            <person name="Wang X."/>
            <person name="Wei L."/>
            <person name="Li C."/>
            <person name="Ma Q."/>
            <person name="Ju M."/>
            <person name="Zhao R."/>
            <person name="Li G."/>
            <person name="Mu C."/>
            <person name="Tian Q."/>
            <person name="Mei H."/>
            <person name="Zhang T."/>
            <person name="Gao T."/>
            <person name="Zhang H."/>
        </authorList>
    </citation>
    <scope>NUCLEOTIDE SEQUENCE</scope>
    <source>
        <strain evidence="1">K16</strain>
    </source>
</reference>
<comment type="caution">
    <text evidence="1">The sequence shown here is derived from an EMBL/GenBank/DDBJ whole genome shotgun (WGS) entry which is preliminary data.</text>
</comment>
<dbReference type="InterPro" id="IPR008496">
    <property type="entry name" value="TMEM222/RTE1"/>
</dbReference>
<dbReference type="AlphaFoldDB" id="A0AAE1X043"/>
<sequence length="339" mass="40190">MGWAGPNFVCVDNFTFVLDFLDSSAHDSEDELMQNSERREIRTWDDALRKSTQEYQHESYNILTCNCHSFVANSLNKLKFQGGNWNVVNLALLIFIKGQTGCLFPVRWFIFGCIHLSKWKADYLFLKFLGSITVRRLKCNSYSSKLCGQYPTTRLFFMFLIPMQIHWDDIFSKTDRKGKILNLFVLAFEAGLPEGLSGIALQFEHFKIRFGILLRTALIPYLNGQIREMSRRRWHPWMLTDNQVLKIPWLGYGSSEFYYFHWEPEEADCKYVQYSQQPIVQTYWYWMPMVWGPVQRSELTFEMDAIELLILLCQIQHYYECIADDGFSYFPSLHLWNYL</sequence>
<dbReference type="Proteomes" id="UP001289374">
    <property type="component" value="Unassembled WGS sequence"/>
</dbReference>
<dbReference type="GO" id="GO:0005783">
    <property type="term" value="C:endoplasmic reticulum"/>
    <property type="evidence" value="ECO:0007669"/>
    <property type="project" value="TreeGrafter"/>
</dbReference>
<dbReference type="EMBL" id="JACGWL010000005">
    <property type="protein sequence ID" value="KAK4402269.1"/>
    <property type="molecule type" value="Genomic_DNA"/>
</dbReference>
<gene>
    <name evidence="1" type="ORF">Sango_0967600</name>
</gene>
<proteinExistence type="predicted"/>
<dbReference type="PANTHER" id="PTHR20921:SF0">
    <property type="entry name" value="TRANSMEMBRANE PROTEIN 222"/>
    <property type="match status" value="1"/>
</dbReference>
<dbReference type="GO" id="GO:0009723">
    <property type="term" value="P:response to ethylene"/>
    <property type="evidence" value="ECO:0007669"/>
    <property type="project" value="TreeGrafter"/>
</dbReference>
<dbReference type="Pfam" id="PF05608">
    <property type="entry name" value="RTE1"/>
    <property type="match status" value="1"/>
</dbReference>
<accession>A0AAE1X043</accession>
<reference evidence="1" key="1">
    <citation type="submission" date="2020-06" db="EMBL/GenBank/DDBJ databases">
        <authorList>
            <person name="Li T."/>
            <person name="Hu X."/>
            <person name="Zhang T."/>
            <person name="Song X."/>
            <person name="Zhang H."/>
            <person name="Dai N."/>
            <person name="Sheng W."/>
            <person name="Hou X."/>
            <person name="Wei L."/>
        </authorList>
    </citation>
    <scope>NUCLEOTIDE SEQUENCE</scope>
    <source>
        <strain evidence="1">K16</strain>
        <tissue evidence="1">Leaf</tissue>
    </source>
</reference>
<keyword evidence="2" id="KW-1185">Reference proteome</keyword>
<name>A0AAE1X043_9LAMI</name>